<dbReference type="EMBL" id="LT934116">
    <property type="protein sequence ID" value="VAH81739.1"/>
    <property type="molecule type" value="Genomic_DNA"/>
</dbReference>
<accession>A0A9R1S643</accession>
<name>A0A9R1S643_TRITD</name>
<dbReference type="Proteomes" id="UP000324705">
    <property type="component" value="Chromosome 3B"/>
</dbReference>
<evidence type="ECO:0000313" key="2">
    <source>
        <dbReference type="Proteomes" id="UP000324705"/>
    </source>
</evidence>
<evidence type="ECO:0008006" key="3">
    <source>
        <dbReference type="Google" id="ProtNLM"/>
    </source>
</evidence>
<protein>
    <recommendedName>
        <fullName evidence="3">F-box domain-containing protein</fullName>
    </recommendedName>
</protein>
<dbReference type="PANTHER" id="PTHR32153">
    <property type="entry name" value="OJ000223_09.16 PROTEIN"/>
    <property type="match status" value="1"/>
</dbReference>
<dbReference type="OMA" id="PCANCNA"/>
<gene>
    <name evidence="1" type="ORF">TRITD_3Bv1G204790</name>
</gene>
<dbReference type="InterPro" id="IPR044997">
    <property type="entry name" value="F-box_plant"/>
</dbReference>
<organism evidence="1 2">
    <name type="scientific">Triticum turgidum subsp. durum</name>
    <name type="common">Durum wheat</name>
    <name type="synonym">Triticum durum</name>
    <dbReference type="NCBI Taxonomy" id="4567"/>
    <lineage>
        <taxon>Eukaryota</taxon>
        <taxon>Viridiplantae</taxon>
        <taxon>Streptophyta</taxon>
        <taxon>Embryophyta</taxon>
        <taxon>Tracheophyta</taxon>
        <taxon>Spermatophyta</taxon>
        <taxon>Magnoliopsida</taxon>
        <taxon>Liliopsida</taxon>
        <taxon>Poales</taxon>
        <taxon>Poaceae</taxon>
        <taxon>BOP clade</taxon>
        <taxon>Pooideae</taxon>
        <taxon>Triticodae</taxon>
        <taxon>Triticeae</taxon>
        <taxon>Triticinae</taxon>
        <taxon>Triticum</taxon>
    </lineage>
</organism>
<sequence>MRMAIQASAVSRQWRHLLHQRSRLLMNVGDFRNSKRTVDQVMATYTDATLKLLSPLTCKCRRTIKTLQLSFYLTEPYISSIGHAVGDVVKSGITEHLEFAIYAEIWVKPENPEQLSPIFGKLRDVDLCNIFAECDLSWILFILEAAPSLEKFYSSRHPCELNKSEDSAERTNLVWQTFNFKHLNLKLLVIQGFEEEDMVMNYIRLVMERAVGLKRIELHDKRQCSKCNALNLGSKFPSDEASKEWIRQQLTYSFSSSIEIVFKE</sequence>
<evidence type="ECO:0000313" key="1">
    <source>
        <dbReference type="EMBL" id="VAH81739.1"/>
    </source>
</evidence>
<dbReference type="Gramene" id="TRITD3Bv1G204790.1">
    <property type="protein sequence ID" value="TRITD3Bv1G204790.1"/>
    <property type="gene ID" value="TRITD3Bv1G204790"/>
</dbReference>
<proteinExistence type="predicted"/>
<reference evidence="1 2" key="1">
    <citation type="submission" date="2017-09" db="EMBL/GenBank/DDBJ databases">
        <authorList>
            <consortium name="International Durum Wheat Genome Sequencing Consortium (IDWGSC)"/>
            <person name="Milanesi L."/>
        </authorList>
    </citation>
    <scope>NUCLEOTIDE SEQUENCE [LARGE SCALE GENOMIC DNA]</scope>
    <source>
        <strain evidence="2">cv. Svevo</strain>
    </source>
</reference>
<dbReference type="AlphaFoldDB" id="A0A9R1S643"/>
<keyword evidence="2" id="KW-1185">Reference proteome</keyword>